<name>A0A7X9NJ92_9FIRM</name>
<dbReference type="InterPro" id="IPR036237">
    <property type="entry name" value="Xyl_isomerase-like_sf"/>
</dbReference>
<dbReference type="EMBL" id="JABAFR010000018">
    <property type="protein sequence ID" value="NME44811.1"/>
    <property type="molecule type" value="Genomic_DNA"/>
</dbReference>
<dbReference type="Proteomes" id="UP000540014">
    <property type="component" value="Unassembled WGS sequence"/>
</dbReference>
<protein>
    <submittedName>
        <fullName evidence="2">Sugar phosphate isomerase/epimerase</fullName>
    </submittedName>
</protein>
<dbReference type="InterPro" id="IPR013022">
    <property type="entry name" value="Xyl_isomerase-like_TIM-brl"/>
</dbReference>
<dbReference type="SUPFAM" id="SSF51658">
    <property type="entry name" value="Xylose isomerase-like"/>
    <property type="match status" value="1"/>
</dbReference>
<evidence type="ECO:0000259" key="1">
    <source>
        <dbReference type="Pfam" id="PF01261"/>
    </source>
</evidence>
<dbReference type="PANTHER" id="PTHR12110:SF41">
    <property type="entry name" value="INOSOSE DEHYDRATASE"/>
    <property type="match status" value="1"/>
</dbReference>
<gene>
    <name evidence="2" type="ORF">HF861_07935</name>
</gene>
<dbReference type="PANTHER" id="PTHR12110">
    <property type="entry name" value="HYDROXYPYRUVATE ISOMERASE"/>
    <property type="match status" value="1"/>
</dbReference>
<dbReference type="GO" id="GO:0016853">
    <property type="term" value="F:isomerase activity"/>
    <property type="evidence" value="ECO:0007669"/>
    <property type="project" value="UniProtKB-KW"/>
</dbReference>
<dbReference type="Pfam" id="PF01261">
    <property type="entry name" value="AP_endonuc_2"/>
    <property type="match status" value="1"/>
</dbReference>
<dbReference type="InterPro" id="IPR050312">
    <property type="entry name" value="IolE/XylAMocC-like"/>
</dbReference>
<dbReference type="Gene3D" id="3.20.20.150">
    <property type="entry name" value="Divalent-metal-dependent TIM barrel enzymes"/>
    <property type="match status" value="1"/>
</dbReference>
<sequence>MNLSIISDQISQDVEAAFSIITQEGYKEVELHNVFGHSIETCNQKEITTIKSLIKKYNLQVSNIASTVFFLCPLYPADKVSLFNPDFYCIEGDASKHLEILRNACHVAKELNCSLIRIFPFRWPDNRKSPYGTQHDYEQILSNIQKAVQIAQREDCTLILENCPYSHLPKGEMTLKVICEINSPYLKLLWDPANSYRAIQDNVPLQYRTWSLEKELNELFPYIRQMVST</sequence>
<comment type="caution">
    <text evidence="2">The sequence shown here is derived from an EMBL/GenBank/DDBJ whole genome shotgun (WGS) entry which is preliminary data.</text>
</comment>
<dbReference type="RefSeq" id="WP_168965774.1">
    <property type="nucleotide sequence ID" value="NZ_JABAFR010000018.1"/>
</dbReference>
<feature type="domain" description="Xylose isomerase-like TIM barrel" evidence="1">
    <location>
        <begin position="24"/>
        <end position="201"/>
    </location>
</feature>
<keyword evidence="2" id="KW-0413">Isomerase</keyword>
<accession>A0A7X9NJ92</accession>
<dbReference type="AlphaFoldDB" id="A0A7X9NJ92"/>
<evidence type="ECO:0000313" key="3">
    <source>
        <dbReference type="Proteomes" id="UP000540014"/>
    </source>
</evidence>
<organism evidence="2 3">
    <name type="scientific">Faecalicoccus pleomorphus</name>
    <dbReference type="NCBI Taxonomy" id="1323"/>
    <lineage>
        <taxon>Bacteria</taxon>
        <taxon>Bacillati</taxon>
        <taxon>Bacillota</taxon>
        <taxon>Erysipelotrichia</taxon>
        <taxon>Erysipelotrichales</taxon>
        <taxon>Erysipelotrichaceae</taxon>
        <taxon>Faecalicoccus</taxon>
    </lineage>
</organism>
<reference evidence="2 3" key="1">
    <citation type="submission" date="2020-04" db="EMBL/GenBank/DDBJ databases">
        <authorList>
            <person name="Hitch T.C.A."/>
            <person name="Wylensek D."/>
            <person name="Clavel T."/>
        </authorList>
    </citation>
    <scope>NUCLEOTIDE SEQUENCE [LARGE SCALE GENOMIC DNA]</scope>
    <source>
        <strain evidence="2 3">BSM-383-APC-22F</strain>
    </source>
</reference>
<evidence type="ECO:0000313" key="2">
    <source>
        <dbReference type="EMBL" id="NME44811.1"/>
    </source>
</evidence>
<proteinExistence type="predicted"/>